<dbReference type="Pfam" id="PF12099">
    <property type="entry name" value="DUF3575"/>
    <property type="match status" value="1"/>
</dbReference>
<name>A0A645DA27_9ZZZZ</name>
<dbReference type="InterPro" id="IPR036709">
    <property type="entry name" value="Autotransporte_beta_dom_sf"/>
</dbReference>
<dbReference type="InterPro" id="IPR021958">
    <property type="entry name" value="DUF3575"/>
</dbReference>
<protein>
    <recommendedName>
        <fullName evidence="2">DUF3575 domain-containing protein</fullName>
    </recommendedName>
</protein>
<reference evidence="1" key="1">
    <citation type="submission" date="2019-08" db="EMBL/GenBank/DDBJ databases">
        <authorList>
            <person name="Kucharzyk K."/>
            <person name="Murdoch R.W."/>
            <person name="Higgins S."/>
            <person name="Loffler F."/>
        </authorList>
    </citation>
    <scope>NUCLEOTIDE SEQUENCE</scope>
</reference>
<evidence type="ECO:0000313" key="1">
    <source>
        <dbReference type="EMBL" id="MPM86075.1"/>
    </source>
</evidence>
<proteinExistence type="predicted"/>
<sequence>MEIGLGKKSTLELAGGFNPFKFTDNRRVKHWLIQPELRYWTCERFNGHFFGLHGHASQFNVGGWDIPIGRLGVFKDHRYQGYLYGGGLSYGYQWVMSPRWNFELNLGAGYARIHYEKYPCQNCGTKLDEGDYNYFGITKAAVSLIYFIK</sequence>
<accession>A0A645DA27</accession>
<organism evidence="1">
    <name type="scientific">bioreactor metagenome</name>
    <dbReference type="NCBI Taxonomy" id="1076179"/>
    <lineage>
        <taxon>unclassified sequences</taxon>
        <taxon>metagenomes</taxon>
        <taxon>ecological metagenomes</taxon>
    </lineage>
</organism>
<comment type="caution">
    <text evidence="1">The sequence shown here is derived from an EMBL/GenBank/DDBJ whole genome shotgun (WGS) entry which is preliminary data.</text>
</comment>
<dbReference type="EMBL" id="VSSQ01034203">
    <property type="protein sequence ID" value="MPM86075.1"/>
    <property type="molecule type" value="Genomic_DNA"/>
</dbReference>
<evidence type="ECO:0008006" key="2">
    <source>
        <dbReference type="Google" id="ProtNLM"/>
    </source>
</evidence>
<dbReference type="SUPFAM" id="SSF103515">
    <property type="entry name" value="Autotransporter"/>
    <property type="match status" value="1"/>
</dbReference>
<dbReference type="AlphaFoldDB" id="A0A645DA27"/>
<gene>
    <name evidence="1" type="ORF">SDC9_133158</name>
</gene>